<organism evidence="2 3">
    <name type="scientific">Agrobacterium salinitolerans</name>
    <dbReference type="NCBI Taxonomy" id="1183413"/>
    <lineage>
        <taxon>Bacteria</taxon>
        <taxon>Pseudomonadati</taxon>
        <taxon>Pseudomonadota</taxon>
        <taxon>Alphaproteobacteria</taxon>
        <taxon>Hyphomicrobiales</taxon>
        <taxon>Rhizobiaceae</taxon>
        <taxon>Rhizobium/Agrobacterium group</taxon>
        <taxon>Agrobacterium</taxon>
    </lineage>
</organism>
<protein>
    <recommendedName>
        <fullName evidence="4">Periplasmic protein-like protein</fullName>
    </recommendedName>
</protein>
<feature type="signal peptide" evidence="1">
    <location>
        <begin position="1"/>
        <end position="22"/>
    </location>
</feature>
<dbReference type="SUPFAM" id="SSF52096">
    <property type="entry name" value="ClpP/crotonase"/>
    <property type="match status" value="1"/>
</dbReference>
<evidence type="ECO:0000256" key="1">
    <source>
        <dbReference type="SAM" id="SignalP"/>
    </source>
</evidence>
<reference evidence="2 3" key="1">
    <citation type="journal article" date="2019" name="Appl. Microbiol. Biotechnol.">
        <title>Differential efficiency of wild type rhizogenic strains for rol gene transformation of plants.</title>
        <authorList>
            <person name="Desmet S."/>
            <person name="De Keyser E."/>
            <person name="Van Vaerenbergh J."/>
            <person name="Baeyen S."/>
            <person name="Van Huylenbroeck J."/>
            <person name="Geelen D."/>
            <person name="Dhooghe E."/>
        </authorList>
    </citation>
    <scope>NUCLEOTIDE SEQUENCE [LARGE SCALE GENOMIC DNA]</scope>
    <source>
        <strain evidence="2 3">GBBC3283</strain>
    </source>
</reference>
<accession>A0ABY3BHP5</accession>
<evidence type="ECO:0008006" key="4">
    <source>
        <dbReference type="Google" id="ProtNLM"/>
    </source>
</evidence>
<evidence type="ECO:0000313" key="2">
    <source>
        <dbReference type="EMBL" id="TRA83550.1"/>
    </source>
</evidence>
<keyword evidence="3" id="KW-1185">Reference proteome</keyword>
<dbReference type="Proteomes" id="UP000319481">
    <property type="component" value="Unassembled WGS sequence"/>
</dbReference>
<dbReference type="Gene3D" id="3.90.226.10">
    <property type="entry name" value="2-enoyl-CoA Hydratase, Chain A, domain 1"/>
    <property type="match status" value="1"/>
</dbReference>
<dbReference type="EMBL" id="SGNZ01000023">
    <property type="protein sequence ID" value="TRA83550.1"/>
    <property type="molecule type" value="Genomic_DNA"/>
</dbReference>
<proteinExistence type="predicted"/>
<comment type="caution">
    <text evidence="2">The sequence shown here is derived from an EMBL/GenBank/DDBJ whole genome shotgun (WGS) entry which is preliminary data.</text>
</comment>
<gene>
    <name evidence="2" type="ORF">EXN23_25135</name>
</gene>
<name>A0ABY3BHP5_9HYPH</name>
<sequence>MFQRILLVSTTVSMTWVGAAHADITLERVPIDNSSPVLLLKGEFTISDHPDQLAREVAASGAKLITFNSNGGNVMTAMAYGRMIRSLGLSTLQLRSAECASACALAFVGGVNRQAEPGAIGVHQSSFSPETTIEGHTAVAAVQALTAQIMTYLVEMDVDPKLLQLSLSVPSDDMRYLTASEMQSYKVTWGSMADLTKSVDASKVAPAAVPATAQTTDASPATTEEKALAFITAYHDAWSRGNEEALSFMEKAYAETVDFYGKATPKSAVVNEKRNFANRWPVRAYSVNASSTKVTCADTCKVDGIVDWFTKRDVGNRTSSGSAEFSLVWDQKAGVILSEMGKVIQTDKGVSQPVRLMSQWAEQNSACRGGRGDLPETNVACERREAIGNKLEAVGWCYGREGEYGYQMRWHACEVTSYKQERAVGIALSATFRRPDLSSYPARGRLSGKTVMPDFKGRDREFNSFRTRIRDGMRQGPNFAGQYTLIQIGCGTGCSFVIVANNQTGRPGSFPRGGEEHMYLSLDFRRDSRLVAAQWLNYETKTCVVEFFDFDRDTWKPVAKTNVGNDESCTRTIAENLK</sequence>
<evidence type="ECO:0000313" key="3">
    <source>
        <dbReference type="Proteomes" id="UP000319481"/>
    </source>
</evidence>
<feature type="chain" id="PRO_5045464237" description="Periplasmic protein-like protein" evidence="1">
    <location>
        <begin position="23"/>
        <end position="578"/>
    </location>
</feature>
<keyword evidence="1" id="KW-0732">Signal</keyword>
<dbReference type="InterPro" id="IPR029045">
    <property type="entry name" value="ClpP/crotonase-like_dom_sf"/>
</dbReference>